<name>C5FM44_ARTOC</name>
<dbReference type="EMBL" id="DS995703">
    <property type="protein sequence ID" value="EEQ30766.1"/>
    <property type="molecule type" value="Genomic_DNA"/>
</dbReference>
<dbReference type="RefSeq" id="XP_002848079.1">
    <property type="nucleotide sequence ID" value="XM_002848033.1"/>
</dbReference>
<feature type="region of interest" description="Disordered" evidence="1">
    <location>
        <begin position="184"/>
        <end position="205"/>
    </location>
</feature>
<keyword evidence="3" id="KW-1185">Reference proteome</keyword>
<gene>
    <name evidence="2" type="ORF">MCYG_03585</name>
</gene>
<dbReference type="Proteomes" id="UP000002035">
    <property type="component" value="Unassembled WGS sequence"/>
</dbReference>
<dbReference type="AlphaFoldDB" id="C5FM44"/>
<proteinExistence type="predicted"/>
<feature type="compositionally biased region" description="Basic and acidic residues" evidence="1">
    <location>
        <begin position="184"/>
        <end position="198"/>
    </location>
</feature>
<dbReference type="HOGENOM" id="CLU_1165595_0_0_1"/>
<reference evidence="3" key="1">
    <citation type="journal article" date="2012" name="MBio">
        <title>Comparative genome analysis of Trichophyton rubrum and related dermatophytes reveals candidate genes involved in infection.</title>
        <authorList>
            <person name="Martinez D.A."/>
            <person name="Oliver B.G."/>
            <person name="Graeser Y."/>
            <person name="Goldberg J.M."/>
            <person name="Li W."/>
            <person name="Martinez-Rossi N.M."/>
            <person name="Monod M."/>
            <person name="Shelest E."/>
            <person name="Barton R.C."/>
            <person name="Birch E."/>
            <person name="Brakhage A.A."/>
            <person name="Chen Z."/>
            <person name="Gurr S.J."/>
            <person name="Heiman D."/>
            <person name="Heitman J."/>
            <person name="Kosti I."/>
            <person name="Rossi A."/>
            <person name="Saif S."/>
            <person name="Samalova M."/>
            <person name="Saunders C.W."/>
            <person name="Shea T."/>
            <person name="Summerbell R.C."/>
            <person name="Xu J."/>
            <person name="Young S."/>
            <person name="Zeng Q."/>
            <person name="Birren B.W."/>
            <person name="Cuomo C.A."/>
            <person name="White T.C."/>
        </authorList>
    </citation>
    <scope>NUCLEOTIDE SEQUENCE [LARGE SCALE GENOMIC DNA]</scope>
    <source>
        <strain evidence="3">ATCC MYA-4605 / CBS 113480</strain>
    </source>
</reference>
<dbReference type="GeneID" id="9229401"/>
<sequence>MMEKVVCAGPSTVPPSCVCKRVEKRRLHIRASKRTSPPWIKDRLLIHSRLSNQSSRNHHCAAPTRTSLPCPRTEQEGSKRMRLRNNLEAAWPVLLAQSQSKTDGDGLLPNFSFMFIPWGDICIYEWAYRRAAGSPSPGTLPQAGRKLVPNKHLTTLKRLFPSCGDLCKMYAAFKKEFSTQIPYSERESQRATSEKPSDHCPGIEGTREREMGYAWDVLNMVHGLYRPRRLTTELKARR</sequence>
<feature type="region of interest" description="Disordered" evidence="1">
    <location>
        <begin position="55"/>
        <end position="78"/>
    </location>
</feature>
<accession>C5FM44</accession>
<evidence type="ECO:0000313" key="2">
    <source>
        <dbReference type="EMBL" id="EEQ30766.1"/>
    </source>
</evidence>
<dbReference type="VEuPathDB" id="FungiDB:MCYG_03585"/>
<organism evidence="2 3">
    <name type="scientific">Arthroderma otae (strain ATCC MYA-4605 / CBS 113480)</name>
    <name type="common">Microsporum canis</name>
    <dbReference type="NCBI Taxonomy" id="554155"/>
    <lineage>
        <taxon>Eukaryota</taxon>
        <taxon>Fungi</taxon>
        <taxon>Dikarya</taxon>
        <taxon>Ascomycota</taxon>
        <taxon>Pezizomycotina</taxon>
        <taxon>Eurotiomycetes</taxon>
        <taxon>Eurotiomycetidae</taxon>
        <taxon>Onygenales</taxon>
        <taxon>Arthrodermataceae</taxon>
        <taxon>Microsporum</taxon>
    </lineage>
</organism>
<protein>
    <submittedName>
        <fullName evidence="2">Uncharacterized protein</fullName>
    </submittedName>
</protein>
<evidence type="ECO:0000313" key="3">
    <source>
        <dbReference type="Proteomes" id="UP000002035"/>
    </source>
</evidence>
<evidence type="ECO:0000256" key="1">
    <source>
        <dbReference type="SAM" id="MobiDB-lite"/>
    </source>
</evidence>